<dbReference type="PANTHER" id="PTHR43316">
    <property type="entry name" value="HYDROLASE, HALOACID DELAHOGENASE-RELATED"/>
    <property type="match status" value="1"/>
</dbReference>
<dbReference type="SFLD" id="SFLDG01129">
    <property type="entry name" value="C1.5:_HAD__Beta-PGM__Phosphata"/>
    <property type="match status" value="1"/>
</dbReference>
<name>A0A3S9P792_9BACT</name>
<gene>
    <name evidence="3" type="ORF">EI427_18030</name>
</gene>
<dbReference type="GO" id="GO:0019120">
    <property type="term" value="F:hydrolase activity, acting on acid halide bonds, in C-halide compounds"/>
    <property type="evidence" value="ECO:0007669"/>
    <property type="project" value="InterPro"/>
</dbReference>
<dbReference type="InterPro" id="IPR023198">
    <property type="entry name" value="PGP-like_dom2"/>
</dbReference>
<dbReference type="InterPro" id="IPR006439">
    <property type="entry name" value="HAD-SF_hydro_IA"/>
</dbReference>
<organism evidence="3 4">
    <name type="scientific">Flammeovirga pectinis</name>
    <dbReference type="NCBI Taxonomy" id="2494373"/>
    <lineage>
        <taxon>Bacteria</taxon>
        <taxon>Pseudomonadati</taxon>
        <taxon>Bacteroidota</taxon>
        <taxon>Cytophagia</taxon>
        <taxon>Cytophagales</taxon>
        <taxon>Flammeovirgaceae</taxon>
        <taxon>Flammeovirga</taxon>
    </lineage>
</organism>
<keyword evidence="2" id="KW-0378">Hydrolase</keyword>
<dbReference type="SUPFAM" id="SSF56784">
    <property type="entry name" value="HAD-like"/>
    <property type="match status" value="1"/>
</dbReference>
<dbReference type="Gene3D" id="3.40.50.1000">
    <property type="entry name" value="HAD superfamily/HAD-like"/>
    <property type="match status" value="1"/>
</dbReference>
<dbReference type="Proteomes" id="UP000267268">
    <property type="component" value="Chromosome 1"/>
</dbReference>
<dbReference type="EMBL" id="CP034562">
    <property type="protein sequence ID" value="AZQ64057.1"/>
    <property type="molecule type" value="Genomic_DNA"/>
</dbReference>
<keyword evidence="4" id="KW-1185">Reference proteome</keyword>
<dbReference type="CDD" id="cd02588">
    <property type="entry name" value="HAD_L2-DEX"/>
    <property type="match status" value="1"/>
</dbReference>
<dbReference type="Gene3D" id="1.10.150.240">
    <property type="entry name" value="Putative phosphatase, domain 2"/>
    <property type="match status" value="1"/>
</dbReference>
<comment type="similarity">
    <text evidence="1">Belongs to the HAD-like hydrolase superfamily. S-2-haloalkanoic acid dehalogenase family.</text>
</comment>
<reference evidence="3 4" key="1">
    <citation type="submission" date="2018-12" db="EMBL/GenBank/DDBJ databases">
        <title>Flammeovirga pectinis sp. nov., isolated from the gut of the Korean scallop, Patinopecten yessoensis.</title>
        <authorList>
            <person name="Bae J.-W."/>
            <person name="Jeong Y.-S."/>
            <person name="Kang W."/>
        </authorList>
    </citation>
    <scope>NUCLEOTIDE SEQUENCE [LARGE SCALE GENOMIC DNA]</scope>
    <source>
        <strain evidence="3 4">L12M1</strain>
    </source>
</reference>
<dbReference type="RefSeq" id="WP_126617375.1">
    <property type="nucleotide sequence ID" value="NZ_CP034562.1"/>
</dbReference>
<evidence type="ECO:0000313" key="4">
    <source>
        <dbReference type="Proteomes" id="UP000267268"/>
    </source>
</evidence>
<dbReference type="InterPro" id="IPR051540">
    <property type="entry name" value="S-2-haloacid_dehalogenase"/>
</dbReference>
<dbReference type="NCBIfam" id="TIGR01493">
    <property type="entry name" value="HAD-SF-IA-v2"/>
    <property type="match status" value="1"/>
</dbReference>
<dbReference type="InterPro" id="IPR006328">
    <property type="entry name" value="2-HAD"/>
</dbReference>
<dbReference type="NCBIfam" id="TIGR01428">
    <property type="entry name" value="HAD_type_II"/>
    <property type="match status" value="1"/>
</dbReference>
<dbReference type="Pfam" id="PF00702">
    <property type="entry name" value="Hydrolase"/>
    <property type="match status" value="1"/>
</dbReference>
<evidence type="ECO:0000313" key="3">
    <source>
        <dbReference type="EMBL" id="AZQ64057.1"/>
    </source>
</evidence>
<dbReference type="PRINTS" id="PR00413">
    <property type="entry name" value="HADHALOGNASE"/>
</dbReference>
<sequence>MKTLFFLFITSILTSSFSSTEEIRKEQEIKVIFLDVNETILDLNNMRSSVAKALDGRSDLLDLWFSKMLHYSLVASDINRYEHFGTIGVATLMMVAESHHINLTKEDAKKAIITPLRSLPAHPDVEKGLQILKSKGYRVITLTNSSFEGVKTQMDNANLTPYLDGMLSIEAIKVYKPHLESYKWALKQAGVKPEEALMVAAHGWDIAGAQAGGLKTAFIARPGKVLYPLVEKPTYEVNDLIELATLLEDQSQAMN</sequence>
<dbReference type="OrthoDB" id="264363at2"/>
<protein>
    <submittedName>
        <fullName evidence="3">Haloacid dehalogenase type II</fullName>
    </submittedName>
</protein>
<dbReference type="InterPro" id="IPR023214">
    <property type="entry name" value="HAD_sf"/>
</dbReference>
<dbReference type="AlphaFoldDB" id="A0A3S9P792"/>
<dbReference type="SFLD" id="SFLDS00003">
    <property type="entry name" value="Haloacid_Dehalogenase"/>
    <property type="match status" value="1"/>
</dbReference>
<evidence type="ECO:0000256" key="1">
    <source>
        <dbReference type="ARBA" id="ARBA00008106"/>
    </source>
</evidence>
<proteinExistence type="inferred from homology"/>
<dbReference type="InterPro" id="IPR036412">
    <property type="entry name" value="HAD-like_sf"/>
</dbReference>
<dbReference type="PANTHER" id="PTHR43316:SF3">
    <property type="entry name" value="HALOACID DEHALOGENASE, TYPE II (AFU_ORTHOLOGUE AFUA_2G07750)-RELATED"/>
    <property type="match status" value="1"/>
</dbReference>
<evidence type="ECO:0000256" key="2">
    <source>
        <dbReference type="ARBA" id="ARBA00022801"/>
    </source>
</evidence>
<dbReference type="KEGG" id="fll:EI427_18030"/>
<accession>A0A3S9P792</accession>